<evidence type="ECO:0000313" key="3">
    <source>
        <dbReference type="EMBL" id="SFA39601.1"/>
    </source>
</evidence>
<proteinExistence type="predicted"/>
<accession>A0A1I0SJA1</accession>
<reference evidence="4" key="1">
    <citation type="submission" date="2016-10" db="EMBL/GenBank/DDBJ databases">
        <authorList>
            <person name="Varghese N."/>
            <person name="Submissions S."/>
        </authorList>
    </citation>
    <scope>NUCLEOTIDE SEQUENCE [LARGE SCALE GENOMIC DNA]</scope>
    <source>
        <strain evidence="4">M1</strain>
    </source>
</reference>
<dbReference type="OrthoDB" id="2989832at2"/>
<keyword evidence="4" id="KW-1185">Reference proteome</keyword>
<dbReference type="RefSeq" id="WP_090947674.1">
    <property type="nucleotide sequence ID" value="NZ_FOJS01000001.1"/>
</dbReference>
<dbReference type="EMBL" id="FOJS01000001">
    <property type="protein sequence ID" value="SFA39601.1"/>
    <property type="molecule type" value="Genomic_DNA"/>
</dbReference>
<dbReference type="Proteomes" id="UP000198650">
    <property type="component" value="Unassembled WGS sequence"/>
</dbReference>
<feature type="domain" description="PepSY" evidence="2">
    <location>
        <begin position="29"/>
        <end position="95"/>
    </location>
</feature>
<sequence length="98" mass="10956">MNWKKFIIGAVIGFAAAYIIPTRLKQRMISAEKALSLAKASFQQQGTISGSWIQTNPETYKKNNVVYTVYKGGVCRDSQQYEFVVDAYTGAIIETKPL</sequence>
<evidence type="ECO:0000313" key="4">
    <source>
        <dbReference type="Proteomes" id="UP000198650"/>
    </source>
</evidence>
<dbReference type="STRING" id="186116.SAMN05192569_1001361"/>
<feature type="transmembrane region" description="Helical" evidence="1">
    <location>
        <begin position="6"/>
        <end position="24"/>
    </location>
</feature>
<name>A0A1I0SJA1_9BACL</name>
<keyword evidence="1" id="KW-1133">Transmembrane helix</keyword>
<dbReference type="Pfam" id="PF03413">
    <property type="entry name" value="PepSY"/>
    <property type="match status" value="1"/>
</dbReference>
<dbReference type="Gene3D" id="3.10.450.40">
    <property type="match status" value="1"/>
</dbReference>
<organism evidence="3 4">
    <name type="scientific">Parageobacillus thermantarcticus</name>
    <dbReference type="NCBI Taxonomy" id="186116"/>
    <lineage>
        <taxon>Bacteria</taxon>
        <taxon>Bacillati</taxon>
        <taxon>Bacillota</taxon>
        <taxon>Bacilli</taxon>
        <taxon>Bacillales</taxon>
        <taxon>Anoxybacillaceae</taxon>
        <taxon>Parageobacillus</taxon>
    </lineage>
</organism>
<keyword evidence="1" id="KW-0472">Membrane</keyword>
<keyword evidence="1" id="KW-0812">Transmembrane</keyword>
<dbReference type="InterPro" id="IPR025711">
    <property type="entry name" value="PepSY"/>
</dbReference>
<evidence type="ECO:0000256" key="1">
    <source>
        <dbReference type="SAM" id="Phobius"/>
    </source>
</evidence>
<dbReference type="AlphaFoldDB" id="A0A1I0SJA1"/>
<gene>
    <name evidence="3" type="ORF">SAMN05192569_1001361</name>
</gene>
<evidence type="ECO:0000259" key="2">
    <source>
        <dbReference type="Pfam" id="PF03413"/>
    </source>
</evidence>
<protein>
    <submittedName>
        <fullName evidence="3">Predicted small secreted protein</fullName>
    </submittedName>
</protein>